<evidence type="ECO:0000259" key="13">
    <source>
        <dbReference type="PROSITE" id="PS50157"/>
    </source>
</evidence>
<evidence type="ECO:0000256" key="2">
    <source>
        <dbReference type="ARBA" id="ARBA00006991"/>
    </source>
</evidence>
<dbReference type="FunFam" id="3.30.160.60:FF:000839">
    <property type="entry name" value="Zinc finger protein 691"/>
    <property type="match status" value="1"/>
</dbReference>
<dbReference type="PANTHER" id="PTHR16515">
    <property type="entry name" value="PR DOMAIN ZINC FINGER PROTEIN"/>
    <property type="match status" value="1"/>
</dbReference>
<feature type="domain" description="C2H2-type" evidence="13">
    <location>
        <begin position="460"/>
        <end position="487"/>
    </location>
</feature>
<feature type="domain" description="C2H2-type" evidence="13">
    <location>
        <begin position="691"/>
        <end position="718"/>
    </location>
</feature>
<dbReference type="PANTHER" id="PTHR16515:SF49">
    <property type="entry name" value="GASTRULA ZINC FINGER PROTEIN XLCGF49.1-LIKE-RELATED"/>
    <property type="match status" value="1"/>
</dbReference>
<feature type="domain" description="C2H2-type" evidence="13">
    <location>
        <begin position="663"/>
        <end position="690"/>
    </location>
</feature>
<dbReference type="Gene3D" id="3.30.160.60">
    <property type="entry name" value="Classic Zinc Finger"/>
    <property type="match status" value="15"/>
</dbReference>
<keyword evidence="3" id="KW-0479">Metal-binding</keyword>
<dbReference type="AlphaFoldDB" id="A0A6J2PGK2"/>
<keyword evidence="9" id="KW-0804">Transcription</keyword>
<dbReference type="FunFam" id="3.30.160.60:FF:000630">
    <property type="entry name" value="Zinc finger protein 180"/>
    <property type="match status" value="1"/>
</dbReference>
<comment type="similarity">
    <text evidence="2">Belongs to the krueppel C2H2-type zinc-finger protein family.</text>
</comment>
<feature type="domain" description="C2H2-type" evidence="13">
    <location>
        <begin position="225"/>
        <end position="252"/>
    </location>
</feature>
<feature type="domain" description="C2H2-type" evidence="13">
    <location>
        <begin position="719"/>
        <end position="746"/>
    </location>
</feature>
<dbReference type="GO" id="GO:0003677">
    <property type="term" value="F:DNA binding"/>
    <property type="evidence" value="ECO:0007669"/>
    <property type="project" value="UniProtKB-KW"/>
</dbReference>
<comment type="subcellular location">
    <subcellularLocation>
        <location evidence="1">Nucleus</location>
    </subcellularLocation>
</comment>
<feature type="domain" description="C2H2-type" evidence="13">
    <location>
        <begin position="488"/>
        <end position="515"/>
    </location>
</feature>
<keyword evidence="14" id="KW-1185">Reference proteome</keyword>
<feature type="domain" description="C2H2-type" evidence="13">
    <location>
        <begin position="747"/>
        <end position="781"/>
    </location>
</feature>
<feature type="region of interest" description="Disordered" evidence="12">
    <location>
        <begin position="302"/>
        <end position="401"/>
    </location>
</feature>
<dbReference type="RefSeq" id="XP_029284282.1">
    <property type="nucleotide sequence ID" value="XM_029428422.1"/>
</dbReference>
<dbReference type="FunFam" id="3.30.160.60:FF:000264">
    <property type="entry name" value="Zinc finger protein 236"/>
    <property type="match status" value="2"/>
</dbReference>
<dbReference type="PROSITE" id="PS00028">
    <property type="entry name" value="ZINC_FINGER_C2H2_1"/>
    <property type="match status" value="12"/>
</dbReference>
<dbReference type="KEGG" id="cgob:115006286"/>
<dbReference type="FunFam" id="3.30.160.60:FF:000912">
    <property type="entry name" value="Zinc finger protein 660"/>
    <property type="match status" value="1"/>
</dbReference>
<dbReference type="GO" id="GO:0005634">
    <property type="term" value="C:nucleus"/>
    <property type="evidence" value="ECO:0007669"/>
    <property type="project" value="UniProtKB-SubCell"/>
</dbReference>
<dbReference type="FunFam" id="3.30.160.60:FF:000446">
    <property type="entry name" value="Zinc finger protein"/>
    <property type="match status" value="2"/>
</dbReference>
<feature type="compositionally biased region" description="Basic and acidic residues" evidence="12">
    <location>
        <begin position="575"/>
        <end position="584"/>
    </location>
</feature>
<evidence type="ECO:0000256" key="5">
    <source>
        <dbReference type="ARBA" id="ARBA00022771"/>
    </source>
</evidence>
<dbReference type="Pfam" id="PF00096">
    <property type="entry name" value="zf-C2H2"/>
    <property type="match status" value="11"/>
</dbReference>
<feature type="region of interest" description="Disordered" evidence="12">
    <location>
        <begin position="573"/>
        <end position="602"/>
    </location>
</feature>
<evidence type="ECO:0000256" key="10">
    <source>
        <dbReference type="ARBA" id="ARBA00023242"/>
    </source>
</evidence>
<dbReference type="FunFam" id="3.30.160.60:FF:001506">
    <property type="entry name" value="Zinc finger protein"/>
    <property type="match status" value="2"/>
</dbReference>
<feature type="compositionally biased region" description="Basic and acidic residues" evidence="12">
    <location>
        <begin position="350"/>
        <end position="373"/>
    </location>
</feature>
<feature type="compositionally biased region" description="Basic and acidic residues" evidence="12">
    <location>
        <begin position="169"/>
        <end position="187"/>
    </location>
</feature>
<dbReference type="FunFam" id="3.30.160.60:FF:000624">
    <property type="entry name" value="zinc finger protein 697"/>
    <property type="match status" value="1"/>
</dbReference>
<dbReference type="InParanoid" id="A0A6J2PGK2"/>
<feature type="region of interest" description="Disordered" evidence="12">
    <location>
        <begin position="128"/>
        <end position="224"/>
    </location>
</feature>
<dbReference type="InterPro" id="IPR050331">
    <property type="entry name" value="Zinc_finger"/>
</dbReference>
<keyword evidence="8" id="KW-0238">DNA-binding</keyword>
<dbReference type="GO" id="GO:0045595">
    <property type="term" value="P:regulation of cell differentiation"/>
    <property type="evidence" value="ECO:0007669"/>
    <property type="project" value="UniProtKB-ARBA"/>
</dbReference>
<feature type="domain" description="C2H2-type" evidence="13">
    <location>
        <begin position="635"/>
        <end position="662"/>
    </location>
</feature>
<evidence type="ECO:0000313" key="15">
    <source>
        <dbReference type="RefSeq" id="XP_029284282.1"/>
    </source>
</evidence>
<dbReference type="SUPFAM" id="SSF57667">
    <property type="entry name" value="beta-beta-alpha zinc fingers"/>
    <property type="match status" value="8"/>
</dbReference>
<evidence type="ECO:0000256" key="3">
    <source>
        <dbReference type="ARBA" id="ARBA00022723"/>
    </source>
</evidence>
<dbReference type="InterPro" id="IPR036236">
    <property type="entry name" value="Znf_C2H2_sf"/>
</dbReference>
<keyword evidence="4" id="KW-0677">Repeat</keyword>
<feature type="domain" description="C2H2-type" evidence="13">
    <location>
        <begin position="253"/>
        <end position="280"/>
    </location>
</feature>
<keyword evidence="7" id="KW-0805">Transcription regulation</keyword>
<evidence type="ECO:0000313" key="14">
    <source>
        <dbReference type="Proteomes" id="UP000504630"/>
    </source>
</evidence>
<proteinExistence type="inferred from homology"/>
<dbReference type="InterPro" id="IPR013087">
    <property type="entry name" value="Znf_C2H2_type"/>
</dbReference>
<keyword evidence="5 11" id="KW-0863">Zinc-finger</keyword>
<name>A0A6J2PGK2_COTGO</name>
<feature type="domain" description="C2H2-type" evidence="13">
    <location>
        <begin position="516"/>
        <end position="543"/>
    </location>
</feature>
<dbReference type="FunFam" id="3.30.160.60:FF:002716">
    <property type="entry name" value="Zinc finger protein 212"/>
    <property type="match status" value="2"/>
</dbReference>
<evidence type="ECO:0000256" key="11">
    <source>
        <dbReference type="PROSITE-ProRule" id="PRU00042"/>
    </source>
</evidence>
<evidence type="ECO:0000256" key="8">
    <source>
        <dbReference type="ARBA" id="ARBA00023125"/>
    </source>
</evidence>
<dbReference type="GO" id="GO:0000122">
    <property type="term" value="P:negative regulation of transcription by RNA polymerase II"/>
    <property type="evidence" value="ECO:0007669"/>
    <property type="project" value="UniProtKB-ARBA"/>
</dbReference>
<dbReference type="OrthoDB" id="8902493at2759"/>
<dbReference type="PROSITE" id="PS50157">
    <property type="entry name" value="ZINC_FINGER_C2H2_2"/>
    <property type="match status" value="13"/>
</dbReference>
<feature type="domain" description="C2H2-type" evidence="13">
    <location>
        <begin position="432"/>
        <end position="459"/>
    </location>
</feature>
<keyword evidence="6" id="KW-0862">Zinc</keyword>
<protein>
    <submittedName>
        <fullName evidence="15">Zinc finger protein 271-like</fullName>
    </submittedName>
</protein>
<organism evidence="14 15">
    <name type="scientific">Cottoperca gobio</name>
    <name type="common">Frogmouth</name>
    <name type="synonym">Aphritis gobio</name>
    <dbReference type="NCBI Taxonomy" id="56716"/>
    <lineage>
        <taxon>Eukaryota</taxon>
        <taxon>Metazoa</taxon>
        <taxon>Chordata</taxon>
        <taxon>Craniata</taxon>
        <taxon>Vertebrata</taxon>
        <taxon>Euteleostomi</taxon>
        <taxon>Actinopterygii</taxon>
        <taxon>Neopterygii</taxon>
        <taxon>Teleostei</taxon>
        <taxon>Neoteleostei</taxon>
        <taxon>Acanthomorphata</taxon>
        <taxon>Eupercaria</taxon>
        <taxon>Perciformes</taxon>
        <taxon>Notothenioidei</taxon>
        <taxon>Bovichtidae</taxon>
        <taxon>Cottoperca</taxon>
    </lineage>
</organism>
<sequence length="820" mass="92067">MCKVQMLRALVKQRLTAAAEEIFVLFERTIAEYEEELCRSKEENERQRKLLDAVLKPQLRLHRADVQQLLLVREEVPPEQQEWSSSLDQEDPEPPPHIKEEQEELWISQEVEQLQGLEEADITKFTFTPVPVKSEDDEEKPQSSELQRQTEHMETGAGGGHCGGPEPARNSDPETHLQPDTEDKTGDSSDTDDSEDWKETREPLSGLSSLGNEEVPISSAGEKPFSCSECGKRFGNKRNLNRHILTHTGEKPFSCSVCKKSFTQSGSLQIHMRIHTGEKPFSCSICNKRFAGRRQVIKHKCDFPQSSQLHQTQTEENREAGPPASSSTEHMETGANGEDCGGPEPAGNSDPERHLHTDTEDKTGDSSDTENWKKIRIPQSGLNSLGNEEVPVSNSRSSAGEKPFSCSQCGKTFGARGTLNRHVRIHTGEKEFSCSVCKKSFSQKANLQKHMKIHKGENPFSCSVCKESFPQRANLQKHKKIHKGEKPFSCSVCKKSFSQRGILQNHMRTHTGEKPFSCSLCDRRFSVKAHLRLHMRTHTGEKPFSCSVCDKRFARPCQIKIHKCVGLQSSQLHHTQTEENREAEPPASSSTEHTETHSRSSAGEKLFSCSQCGKRFVLKGNLKLHMITHTGEKPYSCSVCMKSFTQKSNLQTHMRTHTGEKSFSCSVCDARFSCKGNLIPHMRIHTGEKPNICSVCGRGFSHKVDLKSHILTHTGTKPFRCSVCEKSFTQSDGLKGHMRIHTGEKPFSCSVCNKRFTWRRHVKTHECDVPQSSQLHQTQTEESREAEPLASSSTEHMETGADAEDCGGPEPAVKLNEFLQ</sequence>
<feature type="compositionally biased region" description="Polar residues" evidence="12">
    <location>
        <begin position="380"/>
        <end position="398"/>
    </location>
</feature>
<dbReference type="SMART" id="SM00355">
    <property type="entry name" value="ZnF_C2H2"/>
    <property type="match status" value="15"/>
</dbReference>
<feature type="domain" description="C2H2-type" evidence="13">
    <location>
        <begin position="404"/>
        <end position="431"/>
    </location>
</feature>
<dbReference type="FunFam" id="3.30.160.60:FF:000110">
    <property type="entry name" value="Zinc finger protein-like"/>
    <property type="match status" value="1"/>
</dbReference>
<gene>
    <name evidence="15" type="primary">LOC115006286</name>
</gene>
<dbReference type="FunFam" id="3.30.160.60:FF:001715">
    <property type="match status" value="1"/>
</dbReference>
<reference evidence="15" key="1">
    <citation type="submission" date="2025-08" db="UniProtKB">
        <authorList>
            <consortium name="RefSeq"/>
        </authorList>
    </citation>
    <scope>IDENTIFICATION</scope>
</reference>
<dbReference type="GO" id="GO:0008270">
    <property type="term" value="F:zinc ion binding"/>
    <property type="evidence" value="ECO:0007669"/>
    <property type="project" value="UniProtKB-KW"/>
</dbReference>
<dbReference type="GeneID" id="115006286"/>
<evidence type="ECO:0000256" key="12">
    <source>
        <dbReference type="SAM" id="MobiDB-lite"/>
    </source>
</evidence>
<keyword evidence="10" id="KW-0539">Nucleus</keyword>
<accession>A0A6J2PGK2</accession>
<evidence type="ECO:0000256" key="1">
    <source>
        <dbReference type="ARBA" id="ARBA00004123"/>
    </source>
</evidence>
<feature type="region of interest" description="Disordered" evidence="12">
    <location>
        <begin position="768"/>
        <end position="820"/>
    </location>
</feature>
<evidence type="ECO:0000256" key="9">
    <source>
        <dbReference type="ARBA" id="ARBA00023163"/>
    </source>
</evidence>
<dbReference type="Proteomes" id="UP000504630">
    <property type="component" value="Unplaced"/>
</dbReference>
<evidence type="ECO:0000256" key="4">
    <source>
        <dbReference type="ARBA" id="ARBA00022737"/>
    </source>
</evidence>
<evidence type="ECO:0000256" key="6">
    <source>
        <dbReference type="ARBA" id="ARBA00022833"/>
    </source>
</evidence>
<feature type="region of interest" description="Disordered" evidence="12">
    <location>
        <begin position="77"/>
        <end position="98"/>
    </location>
</feature>
<evidence type="ECO:0000256" key="7">
    <source>
        <dbReference type="ARBA" id="ARBA00023015"/>
    </source>
</evidence>
<feature type="domain" description="C2H2-type" evidence="13">
    <location>
        <begin position="607"/>
        <end position="634"/>
    </location>
</feature>